<accession>A0AA87Q9F7</accession>
<reference evidence="6 7" key="1">
    <citation type="submission" date="2014-05" db="EMBL/GenBank/DDBJ databases">
        <title>Whole genome shotgun sequence of Rhizobium rhizogenes NBRC 13257.</title>
        <authorList>
            <person name="Katano-Makiyama Y."/>
            <person name="Hosoyama A."/>
            <person name="Hashimoto M."/>
            <person name="Hosoyama Y."/>
            <person name="Noguchi M."/>
            <person name="Tsuchikane K."/>
            <person name="Kimura A."/>
            <person name="Ohji S."/>
            <person name="Ichikawa N."/>
            <person name="Yamazoe A."/>
            <person name="Fujita N."/>
        </authorList>
    </citation>
    <scope>NUCLEOTIDE SEQUENCE [LARGE SCALE GENOMIC DNA]</scope>
    <source>
        <strain evidence="6 7">NBRC 13257</strain>
    </source>
</reference>
<dbReference type="SUPFAM" id="SSF53850">
    <property type="entry name" value="Periplasmic binding protein-like II"/>
    <property type="match status" value="1"/>
</dbReference>
<keyword evidence="2" id="KW-0805">Transcription regulation</keyword>
<dbReference type="GeneID" id="86847191"/>
<dbReference type="Pfam" id="PF00126">
    <property type="entry name" value="HTH_1"/>
    <property type="match status" value="2"/>
</dbReference>
<evidence type="ECO:0000256" key="3">
    <source>
        <dbReference type="ARBA" id="ARBA00023125"/>
    </source>
</evidence>
<proteinExistence type="inferred from homology"/>
<dbReference type="InterPro" id="IPR000847">
    <property type="entry name" value="LysR_HTH_N"/>
</dbReference>
<dbReference type="PRINTS" id="PR00039">
    <property type="entry name" value="HTHLYSR"/>
</dbReference>
<feature type="domain" description="HTH lysR-type" evidence="5">
    <location>
        <begin position="100"/>
        <end position="157"/>
    </location>
</feature>
<evidence type="ECO:0000256" key="4">
    <source>
        <dbReference type="ARBA" id="ARBA00023163"/>
    </source>
</evidence>
<protein>
    <submittedName>
        <fullName evidence="6">LysR family transcriptional regulator</fullName>
    </submittedName>
</protein>
<feature type="domain" description="HTH lysR-type" evidence="5">
    <location>
        <begin position="1"/>
        <end position="57"/>
    </location>
</feature>
<dbReference type="Gene3D" id="3.40.190.10">
    <property type="entry name" value="Periplasmic binding protein-like II"/>
    <property type="match status" value="2"/>
</dbReference>
<dbReference type="Gene3D" id="1.10.10.10">
    <property type="entry name" value="Winged helix-like DNA-binding domain superfamily/Winged helix DNA-binding domain"/>
    <property type="match status" value="2"/>
</dbReference>
<comment type="similarity">
    <text evidence="1">Belongs to the LysR transcriptional regulatory family.</text>
</comment>
<dbReference type="PANTHER" id="PTHR30126:SF97">
    <property type="entry name" value="HTH-TYPE TRANSCRIPTIONAL REGULATOR ABGR"/>
    <property type="match status" value="1"/>
</dbReference>
<dbReference type="SUPFAM" id="SSF46785">
    <property type="entry name" value="Winged helix' DNA-binding domain"/>
    <property type="match status" value="2"/>
</dbReference>
<dbReference type="GO" id="GO:0000976">
    <property type="term" value="F:transcription cis-regulatory region binding"/>
    <property type="evidence" value="ECO:0007669"/>
    <property type="project" value="TreeGrafter"/>
</dbReference>
<keyword evidence="3" id="KW-0238">DNA-binding</keyword>
<dbReference type="Proteomes" id="UP000026941">
    <property type="component" value="Unassembled WGS sequence"/>
</dbReference>
<evidence type="ECO:0000259" key="5">
    <source>
        <dbReference type="PROSITE" id="PS50931"/>
    </source>
</evidence>
<dbReference type="InterPro" id="IPR005119">
    <property type="entry name" value="LysR_subst-bd"/>
</dbReference>
<dbReference type="AlphaFoldDB" id="A0AA87Q9F7"/>
<dbReference type="RefSeq" id="WP_007695532.1">
    <property type="nucleotide sequence ID" value="NZ_BAYX01000008.1"/>
</dbReference>
<dbReference type="Pfam" id="PF03466">
    <property type="entry name" value="LysR_substrate"/>
    <property type="match status" value="1"/>
</dbReference>
<name>A0AA87Q9F7_RHIRH</name>
<dbReference type="InterPro" id="IPR036388">
    <property type="entry name" value="WH-like_DNA-bd_sf"/>
</dbReference>
<evidence type="ECO:0000313" key="7">
    <source>
        <dbReference type="Proteomes" id="UP000026941"/>
    </source>
</evidence>
<gene>
    <name evidence="6" type="ORF">RRH01S_08_04260</name>
</gene>
<evidence type="ECO:0000256" key="2">
    <source>
        <dbReference type="ARBA" id="ARBA00023015"/>
    </source>
</evidence>
<dbReference type="CDD" id="cd05466">
    <property type="entry name" value="PBP2_LTTR_substrate"/>
    <property type="match status" value="1"/>
</dbReference>
<dbReference type="InterPro" id="IPR036390">
    <property type="entry name" value="WH_DNA-bd_sf"/>
</dbReference>
<dbReference type="PROSITE" id="PS50931">
    <property type="entry name" value="HTH_LYSR"/>
    <property type="match status" value="2"/>
</dbReference>
<dbReference type="GO" id="GO:0003700">
    <property type="term" value="F:DNA-binding transcription factor activity"/>
    <property type="evidence" value="ECO:0007669"/>
    <property type="project" value="InterPro"/>
</dbReference>
<comment type="caution">
    <text evidence="6">The sequence shown here is derived from an EMBL/GenBank/DDBJ whole genome shotgun (WGS) entry which is preliminary data.</text>
</comment>
<keyword evidence="4" id="KW-0804">Transcription</keyword>
<dbReference type="EMBL" id="BAYX01000008">
    <property type="protein sequence ID" value="GAJ94686.1"/>
    <property type="molecule type" value="Genomic_DNA"/>
</dbReference>
<sequence length="396" mass="43024">MYLGALFIADTVFSIGSVRETARRLSLSASTVSGALRRLETDLAIKLVERASGELATLLASAKVKKGLQPILAGMRALSALTKEPPTPEDYAQWAARLPLKIATIERFLEVADQGSINRAARRLRLGQPQLSLQIANLEDLFGCRLFERQAQGSMLTEAGREVQAILAGIAEAWDEMKATSDERFQRVARAVRIGSIIPTGSESWVARSLASLVARWNSSGNRNMLSLMLMTADDLREALRSGRIDVAIVDSVFGLDAFDHMELLATDMVAIAPPGSTERTVAALVDNHPLCVPSPRTGIGNAAMAFGYDSGDRRRFRGRDITSADSLPVIVDLVANHGYVSFLGRVSAMPIADKVRIVDPDEVLPLSYYLAHNGRKASIDACRLIRQAVRELVAE</sequence>
<evidence type="ECO:0000313" key="6">
    <source>
        <dbReference type="EMBL" id="GAJ94686.1"/>
    </source>
</evidence>
<evidence type="ECO:0000256" key="1">
    <source>
        <dbReference type="ARBA" id="ARBA00009437"/>
    </source>
</evidence>
<dbReference type="PANTHER" id="PTHR30126">
    <property type="entry name" value="HTH-TYPE TRANSCRIPTIONAL REGULATOR"/>
    <property type="match status" value="1"/>
</dbReference>
<organism evidence="6 7">
    <name type="scientific">Rhizobium rhizogenes NBRC 13257</name>
    <dbReference type="NCBI Taxonomy" id="1220581"/>
    <lineage>
        <taxon>Bacteria</taxon>
        <taxon>Pseudomonadati</taxon>
        <taxon>Pseudomonadota</taxon>
        <taxon>Alphaproteobacteria</taxon>
        <taxon>Hyphomicrobiales</taxon>
        <taxon>Rhizobiaceae</taxon>
        <taxon>Rhizobium/Agrobacterium group</taxon>
        <taxon>Rhizobium</taxon>
    </lineage>
</organism>